<comment type="subcellular location">
    <subcellularLocation>
        <location evidence="1">Membrane</location>
        <topology evidence="1">Multi-pass membrane protein</topology>
    </subcellularLocation>
</comment>
<dbReference type="Gene3D" id="2.60.120.10">
    <property type="entry name" value="Jelly Rolls"/>
    <property type="match status" value="5"/>
</dbReference>
<dbReference type="SUPFAM" id="SSF51206">
    <property type="entry name" value="cAMP-binding domain-like"/>
    <property type="match status" value="5"/>
</dbReference>
<dbReference type="InterPro" id="IPR000595">
    <property type="entry name" value="cNMP-bd_dom"/>
</dbReference>
<dbReference type="CDD" id="cd00038">
    <property type="entry name" value="CAP_ED"/>
    <property type="match status" value="3"/>
</dbReference>
<dbReference type="Pfam" id="PF00027">
    <property type="entry name" value="cNMP_binding"/>
    <property type="match status" value="2"/>
</dbReference>
<evidence type="ECO:0000256" key="6">
    <source>
        <dbReference type="ARBA" id="ARBA00023136"/>
    </source>
</evidence>
<evidence type="ECO:0000256" key="9">
    <source>
        <dbReference type="SAM" id="MobiDB-lite"/>
    </source>
</evidence>
<dbReference type="PROSITE" id="PS00889">
    <property type="entry name" value="CNMP_BINDING_2"/>
    <property type="match status" value="1"/>
</dbReference>
<name>A0A813M6Z1_POLGL</name>
<evidence type="ECO:0000259" key="10">
    <source>
        <dbReference type="PROSITE" id="PS50042"/>
    </source>
</evidence>
<organism evidence="11 12">
    <name type="scientific">Polarella glacialis</name>
    <name type="common">Dinoflagellate</name>
    <dbReference type="NCBI Taxonomy" id="89957"/>
    <lineage>
        <taxon>Eukaryota</taxon>
        <taxon>Sar</taxon>
        <taxon>Alveolata</taxon>
        <taxon>Dinophyceae</taxon>
        <taxon>Suessiales</taxon>
        <taxon>Suessiaceae</taxon>
        <taxon>Polarella</taxon>
    </lineage>
</organism>
<dbReference type="PROSITE" id="PS00888">
    <property type="entry name" value="CNMP_BINDING_1"/>
    <property type="match status" value="2"/>
</dbReference>
<keyword evidence="7" id="KW-1071">Ligand-gated ion channel</keyword>
<dbReference type="EMBL" id="CAJNNW010037508">
    <property type="protein sequence ID" value="CAE8742466.1"/>
    <property type="molecule type" value="Genomic_DNA"/>
</dbReference>
<feature type="region of interest" description="Disordered" evidence="9">
    <location>
        <begin position="740"/>
        <end position="761"/>
    </location>
</feature>
<dbReference type="InterPro" id="IPR050866">
    <property type="entry name" value="CNG_cation_channel"/>
</dbReference>
<proteinExistence type="predicted"/>
<keyword evidence="3" id="KW-0812">Transmembrane</keyword>
<feature type="domain" description="Cyclic nucleotide-binding" evidence="10">
    <location>
        <begin position="385"/>
        <end position="483"/>
    </location>
</feature>
<comment type="caution">
    <text evidence="11">The sequence shown here is derived from an EMBL/GenBank/DDBJ whole genome shotgun (WGS) entry which is preliminary data.</text>
</comment>
<evidence type="ECO:0000256" key="7">
    <source>
        <dbReference type="ARBA" id="ARBA00023286"/>
    </source>
</evidence>
<evidence type="ECO:0000256" key="5">
    <source>
        <dbReference type="ARBA" id="ARBA00023065"/>
    </source>
</evidence>
<feature type="domain" description="Cyclic nucleotide-binding" evidence="10">
    <location>
        <begin position="116"/>
        <end position="216"/>
    </location>
</feature>
<protein>
    <recommendedName>
        <fullName evidence="10">Cyclic nucleotide-binding domain-containing protein</fullName>
    </recommendedName>
</protein>
<dbReference type="GO" id="GO:0016020">
    <property type="term" value="C:membrane"/>
    <property type="evidence" value="ECO:0007669"/>
    <property type="project" value="UniProtKB-SubCell"/>
</dbReference>
<evidence type="ECO:0000256" key="8">
    <source>
        <dbReference type="ARBA" id="ARBA00023303"/>
    </source>
</evidence>
<keyword evidence="2" id="KW-0813">Transport</keyword>
<reference evidence="11" key="1">
    <citation type="submission" date="2021-02" db="EMBL/GenBank/DDBJ databases">
        <authorList>
            <person name="Dougan E. K."/>
            <person name="Rhodes N."/>
            <person name="Thang M."/>
            <person name="Chan C."/>
        </authorList>
    </citation>
    <scope>NUCLEOTIDE SEQUENCE</scope>
</reference>
<gene>
    <name evidence="11" type="ORF">PGLA2088_LOCUS50979</name>
</gene>
<feature type="domain" description="Cyclic nucleotide-binding" evidence="10">
    <location>
        <begin position="1"/>
        <end position="80"/>
    </location>
</feature>
<feature type="domain" description="Cyclic nucleotide-binding" evidence="10">
    <location>
        <begin position="538"/>
        <end position="639"/>
    </location>
</feature>
<keyword evidence="4" id="KW-1133">Transmembrane helix</keyword>
<dbReference type="GO" id="GO:0005221">
    <property type="term" value="F:intracellularly cyclic nucleotide-activated monoatomic cation channel activity"/>
    <property type="evidence" value="ECO:0007669"/>
    <property type="project" value="InterPro"/>
</dbReference>
<dbReference type="PROSITE" id="PS50042">
    <property type="entry name" value="CNMP_BINDING_3"/>
    <property type="match status" value="5"/>
</dbReference>
<keyword evidence="5" id="KW-0406">Ion transport</keyword>
<evidence type="ECO:0000256" key="3">
    <source>
        <dbReference type="ARBA" id="ARBA00022692"/>
    </source>
</evidence>
<dbReference type="InterPro" id="IPR018490">
    <property type="entry name" value="cNMP-bd_dom_sf"/>
</dbReference>
<evidence type="ECO:0000256" key="1">
    <source>
        <dbReference type="ARBA" id="ARBA00004141"/>
    </source>
</evidence>
<dbReference type="PANTHER" id="PTHR45638:SF11">
    <property type="entry name" value="CYCLIC NUCLEOTIDE-GATED CATION CHANNEL SUBUNIT A"/>
    <property type="match status" value="1"/>
</dbReference>
<dbReference type="AlphaFoldDB" id="A0A813M6Z1"/>
<evidence type="ECO:0000313" key="11">
    <source>
        <dbReference type="EMBL" id="CAE8742466.1"/>
    </source>
</evidence>
<dbReference type="InterPro" id="IPR014710">
    <property type="entry name" value="RmlC-like_jellyroll"/>
</dbReference>
<keyword evidence="6" id="KW-0472">Membrane</keyword>
<evidence type="ECO:0000256" key="4">
    <source>
        <dbReference type="ARBA" id="ARBA00022989"/>
    </source>
</evidence>
<keyword evidence="8" id="KW-0407">Ion channel</keyword>
<feature type="non-terminal residue" evidence="11">
    <location>
        <position position="891"/>
    </location>
</feature>
<evidence type="ECO:0000256" key="2">
    <source>
        <dbReference type="ARBA" id="ARBA00022448"/>
    </source>
</evidence>
<dbReference type="Proteomes" id="UP000626109">
    <property type="component" value="Unassembled WGS sequence"/>
</dbReference>
<feature type="region of interest" description="Disordered" evidence="9">
    <location>
        <begin position="868"/>
        <end position="891"/>
    </location>
</feature>
<dbReference type="InterPro" id="IPR018488">
    <property type="entry name" value="cNMP-bd_CS"/>
</dbReference>
<dbReference type="GO" id="GO:0044877">
    <property type="term" value="F:protein-containing complex binding"/>
    <property type="evidence" value="ECO:0007669"/>
    <property type="project" value="TreeGrafter"/>
</dbReference>
<dbReference type="SMART" id="SM00100">
    <property type="entry name" value="cNMP"/>
    <property type="match status" value="3"/>
</dbReference>
<accession>A0A813M6Z1</accession>
<sequence length="891" mass="99809">IFFSEDLMIHNGAEGETLILISTGQVVVEQDDRVIGAQGDGEVVGELGALGLQPKRGATVRCKEICDTFILSREVLFNALERYPDQQLRFRQLATSRMQSDYSRNSDKNVLLNCPLFAMSSRKFLDRIVTHLEDQLYTPGEDLCVEGERGDTMFIIMKGMVDVVVDGKKVGDTLEHGAVVGEIAVLGLTDVRTATLTAKSVCFVQILHRSIFMKYLTEFPREMIHFQEVGAKRMEMTGPRNMTLFPSQNIFLNCAKEFMDKLCNLLHRKIFFPSQKIINGGSESLDMYAFTKGNAVVEKNGNVVGEMKEGSCFGEMAVLRVVTSQPLTLRADTMCDLQALSCWDLQELMTHYPAEKPRLLQAVAKMMREDLLEVSNLEVLSEVPLLSELPQGYLEKFDEVVSLKLARKDELILTKSDRSLILILLGKASLEVKGIPVQQLAEGDSYGETMALGLAQAPPDADVQLRVSDTSCLYLELSEQDFRDANFYKGFPALDELAGSVVESVGLRDKVLQRNPQLAHLQMTEEQFARLSSWCEEYVALSGQTILTSERRATNLLFVVAGKARFGSSRQSIVLEPGYSLGDLSIEKEEKQESTRPRFGPVSAVTNCKVLILHREAVFAFIRNETPEERERLEGHLQTMPKEQQAQAGAETFLSLRKWAEQMAERCLQEAKTALQMGIKPSVVRQQKGGFRRAKQRNAIVFEDTEDAGQPRRMVSKSLSGSFRFAAKRKMETRKIAEELKSKKESTGSREAARRKRVLKTEMSSQEPLFCQDMQRLTAAAKAMKQDAYREQAQLRQRTEKLRVELRSVRAAEDNARLGEGDFAPPASEEEEVLRKATDRTERKVAKVAQQLENALKARQELLAELRATPGSPLSARPAHRAAAELALDQG</sequence>
<feature type="region of interest" description="Disordered" evidence="9">
    <location>
        <begin position="818"/>
        <end position="838"/>
    </location>
</feature>
<feature type="domain" description="Cyclic nucleotide-binding" evidence="10">
    <location>
        <begin position="250"/>
        <end position="366"/>
    </location>
</feature>
<dbReference type="PANTHER" id="PTHR45638">
    <property type="entry name" value="CYCLIC NUCLEOTIDE-GATED CATION CHANNEL SUBUNIT A"/>
    <property type="match status" value="1"/>
</dbReference>
<evidence type="ECO:0000313" key="12">
    <source>
        <dbReference type="Proteomes" id="UP000626109"/>
    </source>
</evidence>
<feature type="compositionally biased region" description="Basic and acidic residues" evidence="9">
    <location>
        <begin position="740"/>
        <end position="752"/>
    </location>
</feature>